<evidence type="ECO:0000313" key="2">
    <source>
        <dbReference type="Proteomes" id="UP000246806"/>
    </source>
</evidence>
<dbReference type="EMBL" id="KX987999">
    <property type="protein sequence ID" value="AQN32466.1"/>
    <property type="molecule type" value="Genomic_DNA"/>
</dbReference>
<name>A0A2S0CSP4_9CAUD</name>
<proteinExistence type="predicted"/>
<gene>
    <name evidence="1" type="ORF">BCP12_045</name>
</gene>
<evidence type="ECO:0000313" key="1">
    <source>
        <dbReference type="EMBL" id="AQN32466.1"/>
    </source>
</evidence>
<accession>A0A2S0CSP4</accession>
<dbReference type="Proteomes" id="UP000246806">
    <property type="component" value="Genome"/>
</dbReference>
<protein>
    <submittedName>
        <fullName evidence="1">Uncharacterized protein</fullName>
    </submittedName>
</protein>
<sequence>MKTDWLKCNESSKTLVHGAVFVKKDETDPGIYHAVDVNHINWWDNEESEYTITSGTVDITAEWIKWKEFNEIFPNNFKFPDNTATVETVARLFYFHRKDFQGMVTKTKSKEKVVEELTNHGISLEVIH</sequence>
<organism evidence="1 2">
    <name type="scientific">Bacillus phage BCP12</name>
    <dbReference type="NCBI Taxonomy" id="1913122"/>
    <lineage>
        <taxon>Viruses</taxon>
        <taxon>Duplodnaviria</taxon>
        <taxon>Heunggongvirae</taxon>
        <taxon>Uroviricota</taxon>
        <taxon>Caudoviricetes</taxon>
        <taxon>Herelleviridae</taxon>
        <taxon>Bastillevirinae</taxon>
        <taxon>Tsarbombavirus</taxon>
        <taxon>Tsarbombavirus BCP78</taxon>
    </lineage>
</organism>
<reference evidence="1 2" key="1">
    <citation type="submission" date="2016-10" db="EMBL/GenBank/DDBJ databases">
        <title>Complete Genome Sequence of Bacillus Phage BCP12.</title>
        <authorList>
            <person name="Ghosh K."/>
            <person name="Kim K.-P."/>
        </authorList>
    </citation>
    <scope>NUCLEOTIDE SEQUENCE [LARGE SCALE GENOMIC DNA]</scope>
</reference>